<dbReference type="Gene3D" id="3.40.50.300">
    <property type="entry name" value="P-loop containing nucleotide triphosphate hydrolases"/>
    <property type="match status" value="1"/>
</dbReference>
<dbReference type="Pfam" id="PF13469">
    <property type="entry name" value="Sulfotransfer_3"/>
    <property type="match status" value="1"/>
</dbReference>
<evidence type="ECO:0000313" key="1">
    <source>
        <dbReference type="EMBL" id="QDU60468.1"/>
    </source>
</evidence>
<organism evidence="1 2">
    <name type="scientific">Kolteria novifilia</name>
    <dbReference type="NCBI Taxonomy" id="2527975"/>
    <lineage>
        <taxon>Bacteria</taxon>
        <taxon>Pseudomonadati</taxon>
        <taxon>Planctomycetota</taxon>
        <taxon>Planctomycetia</taxon>
        <taxon>Kolteriales</taxon>
        <taxon>Kolteriaceae</taxon>
        <taxon>Kolteria</taxon>
    </lineage>
</organism>
<dbReference type="EMBL" id="CP036279">
    <property type="protein sequence ID" value="QDU60468.1"/>
    <property type="molecule type" value="Genomic_DNA"/>
</dbReference>
<dbReference type="KEGG" id="knv:Pan216_13090"/>
<name>A0A518B0F7_9BACT</name>
<dbReference type="SUPFAM" id="SSF52540">
    <property type="entry name" value="P-loop containing nucleoside triphosphate hydrolases"/>
    <property type="match status" value="1"/>
</dbReference>
<reference evidence="1 2" key="1">
    <citation type="submission" date="2019-02" db="EMBL/GenBank/DDBJ databases">
        <title>Deep-cultivation of Planctomycetes and their phenomic and genomic characterization uncovers novel biology.</title>
        <authorList>
            <person name="Wiegand S."/>
            <person name="Jogler M."/>
            <person name="Boedeker C."/>
            <person name="Pinto D."/>
            <person name="Vollmers J."/>
            <person name="Rivas-Marin E."/>
            <person name="Kohn T."/>
            <person name="Peeters S.H."/>
            <person name="Heuer A."/>
            <person name="Rast P."/>
            <person name="Oberbeckmann S."/>
            <person name="Bunk B."/>
            <person name="Jeske O."/>
            <person name="Meyerdierks A."/>
            <person name="Storesund J.E."/>
            <person name="Kallscheuer N."/>
            <person name="Luecker S."/>
            <person name="Lage O.M."/>
            <person name="Pohl T."/>
            <person name="Merkel B.J."/>
            <person name="Hornburger P."/>
            <person name="Mueller R.-W."/>
            <person name="Bruemmer F."/>
            <person name="Labrenz M."/>
            <person name="Spormann A.M."/>
            <person name="Op den Camp H."/>
            <person name="Overmann J."/>
            <person name="Amann R."/>
            <person name="Jetten M.S.M."/>
            <person name="Mascher T."/>
            <person name="Medema M.H."/>
            <person name="Devos D.P."/>
            <person name="Kaster A.-K."/>
            <person name="Ovreas L."/>
            <person name="Rohde M."/>
            <person name="Galperin M.Y."/>
            <person name="Jogler C."/>
        </authorList>
    </citation>
    <scope>NUCLEOTIDE SEQUENCE [LARGE SCALE GENOMIC DNA]</scope>
    <source>
        <strain evidence="1 2">Pan216</strain>
    </source>
</reference>
<keyword evidence="2" id="KW-1185">Reference proteome</keyword>
<dbReference type="OrthoDB" id="582104at2"/>
<dbReference type="InterPro" id="IPR027417">
    <property type="entry name" value="P-loop_NTPase"/>
</dbReference>
<proteinExistence type="predicted"/>
<dbReference type="AlphaFoldDB" id="A0A518B0F7"/>
<evidence type="ECO:0000313" key="2">
    <source>
        <dbReference type="Proteomes" id="UP000317093"/>
    </source>
</evidence>
<accession>A0A518B0F7</accession>
<sequence length="237" mass="27869">MTPRSYQRFVVVGHSRTGWHLLRTALREHPNVACHHEPFHDRNPQAFPHSTPADIVLAEHLFTHYPGNIHAVGFKIQYEQPVYNPWWQSIWRLLRADTEIKLIHLKRTNLLARLLSECNALRTNRWFVEAGTRPPIPPPVTLDPQRCRESFEWTKRQEKLVEEFFKDHEMMEIDFEDLVADVPDTLGRVQEYLGVPVVSIAPGTQRIEKRPLAEAIVNYKELKRAFQDSEWATFFED</sequence>
<evidence type="ECO:0008006" key="3">
    <source>
        <dbReference type="Google" id="ProtNLM"/>
    </source>
</evidence>
<dbReference type="RefSeq" id="WP_145256346.1">
    <property type="nucleotide sequence ID" value="NZ_CP036279.1"/>
</dbReference>
<gene>
    <name evidence="1" type="ORF">Pan216_13090</name>
</gene>
<protein>
    <recommendedName>
        <fullName evidence="3">Stf0 sulfotransferase</fullName>
    </recommendedName>
</protein>
<dbReference type="Proteomes" id="UP000317093">
    <property type="component" value="Chromosome"/>
</dbReference>